<evidence type="ECO:0000313" key="2">
    <source>
        <dbReference type="EMBL" id="QCD82329.1"/>
    </source>
</evidence>
<feature type="region of interest" description="Disordered" evidence="1">
    <location>
        <begin position="49"/>
        <end position="85"/>
    </location>
</feature>
<dbReference type="Proteomes" id="UP000501690">
    <property type="component" value="Linkage Group LG2"/>
</dbReference>
<gene>
    <name evidence="2" type="ORF">DEO72_LG2g2664</name>
</gene>
<proteinExistence type="predicted"/>
<evidence type="ECO:0000313" key="3">
    <source>
        <dbReference type="Proteomes" id="UP000501690"/>
    </source>
</evidence>
<reference evidence="2 3" key="1">
    <citation type="submission" date="2019-04" db="EMBL/GenBank/DDBJ databases">
        <title>An improved genome assembly and genetic linkage map for asparagus bean, Vigna unguiculata ssp. sesquipedialis.</title>
        <authorList>
            <person name="Xia Q."/>
            <person name="Zhang R."/>
            <person name="Dong Y."/>
        </authorList>
    </citation>
    <scope>NUCLEOTIDE SEQUENCE [LARGE SCALE GENOMIC DNA]</scope>
    <source>
        <tissue evidence="2">Leaf</tissue>
    </source>
</reference>
<feature type="compositionally biased region" description="Basic and acidic residues" evidence="1">
    <location>
        <begin position="57"/>
        <end position="68"/>
    </location>
</feature>
<feature type="compositionally biased region" description="Basic and acidic residues" evidence="1">
    <location>
        <begin position="75"/>
        <end position="85"/>
    </location>
</feature>
<dbReference type="AlphaFoldDB" id="A0A4D6L1G1"/>
<evidence type="ECO:0000256" key="1">
    <source>
        <dbReference type="SAM" id="MobiDB-lite"/>
    </source>
</evidence>
<protein>
    <submittedName>
        <fullName evidence="2">Uncharacterized protein</fullName>
    </submittedName>
</protein>
<sequence length="85" mass="9615">MRNCVYSKVKIDVGVVGEFCWVREEFGQNPTFHAPLGDTEATVGRLINSRTSGFRKGRGEKQEEKRGVQDFSGCAREEKHSIETH</sequence>
<dbReference type="EMBL" id="CP039346">
    <property type="protein sequence ID" value="QCD82329.1"/>
    <property type="molecule type" value="Genomic_DNA"/>
</dbReference>
<organism evidence="2 3">
    <name type="scientific">Vigna unguiculata</name>
    <name type="common">Cowpea</name>
    <dbReference type="NCBI Taxonomy" id="3917"/>
    <lineage>
        <taxon>Eukaryota</taxon>
        <taxon>Viridiplantae</taxon>
        <taxon>Streptophyta</taxon>
        <taxon>Embryophyta</taxon>
        <taxon>Tracheophyta</taxon>
        <taxon>Spermatophyta</taxon>
        <taxon>Magnoliopsida</taxon>
        <taxon>eudicotyledons</taxon>
        <taxon>Gunneridae</taxon>
        <taxon>Pentapetalae</taxon>
        <taxon>rosids</taxon>
        <taxon>fabids</taxon>
        <taxon>Fabales</taxon>
        <taxon>Fabaceae</taxon>
        <taxon>Papilionoideae</taxon>
        <taxon>50 kb inversion clade</taxon>
        <taxon>NPAAA clade</taxon>
        <taxon>indigoferoid/millettioid clade</taxon>
        <taxon>Phaseoleae</taxon>
        <taxon>Vigna</taxon>
    </lineage>
</organism>
<accession>A0A4D6L1G1</accession>
<keyword evidence="3" id="KW-1185">Reference proteome</keyword>
<name>A0A4D6L1G1_VIGUN</name>